<dbReference type="EMBL" id="SDMP01000010">
    <property type="protein sequence ID" value="RYR34657.1"/>
    <property type="molecule type" value="Genomic_DNA"/>
</dbReference>
<dbReference type="AlphaFoldDB" id="A0A445B7K7"/>
<organism evidence="1 2">
    <name type="scientific">Arachis hypogaea</name>
    <name type="common">Peanut</name>
    <dbReference type="NCBI Taxonomy" id="3818"/>
    <lineage>
        <taxon>Eukaryota</taxon>
        <taxon>Viridiplantae</taxon>
        <taxon>Streptophyta</taxon>
        <taxon>Embryophyta</taxon>
        <taxon>Tracheophyta</taxon>
        <taxon>Spermatophyta</taxon>
        <taxon>Magnoliopsida</taxon>
        <taxon>eudicotyledons</taxon>
        <taxon>Gunneridae</taxon>
        <taxon>Pentapetalae</taxon>
        <taxon>rosids</taxon>
        <taxon>fabids</taxon>
        <taxon>Fabales</taxon>
        <taxon>Fabaceae</taxon>
        <taxon>Papilionoideae</taxon>
        <taxon>50 kb inversion clade</taxon>
        <taxon>dalbergioids sensu lato</taxon>
        <taxon>Dalbergieae</taxon>
        <taxon>Pterocarpus clade</taxon>
        <taxon>Arachis</taxon>
    </lineage>
</organism>
<proteinExistence type="predicted"/>
<gene>
    <name evidence="1" type="ORF">Ahy_A10g049639</name>
</gene>
<dbReference type="Proteomes" id="UP000289738">
    <property type="component" value="Chromosome A10"/>
</dbReference>
<dbReference type="STRING" id="3818.A0A445B7K7"/>
<name>A0A445B7K7_ARAHY</name>
<comment type="caution">
    <text evidence="1">The sequence shown here is derived from an EMBL/GenBank/DDBJ whole genome shotgun (WGS) entry which is preliminary data.</text>
</comment>
<reference evidence="1 2" key="1">
    <citation type="submission" date="2019-01" db="EMBL/GenBank/DDBJ databases">
        <title>Sequencing of cultivated peanut Arachis hypogaea provides insights into genome evolution and oil improvement.</title>
        <authorList>
            <person name="Chen X."/>
        </authorList>
    </citation>
    <scope>NUCLEOTIDE SEQUENCE [LARGE SCALE GENOMIC DNA]</scope>
    <source>
        <strain evidence="2">cv. Fuhuasheng</strain>
        <tissue evidence="1">Leaves</tissue>
    </source>
</reference>
<accession>A0A445B7K7</accession>
<protein>
    <submittedName>
        <fullName evidence="1">Uncharacterized protein</fullName>
    </submittedName>
</protein>
<sequence>MTTTLSSNYDEFRMLSTTSRSDDAPPPPVKRLEALAGSGWRSGSRLVDAAAPPYRSGNLFVATNLKLDSSSHYSLLDVWLIFGKAVTYNFLFIYTAELFPTMVRNAALGGAMHVGQIGVVHRGTHRSDREDFRRFTLNTP</sequence>
<keyword evidence="2" id="KW-1185">Reference proteome</keyword>
<evidence type="ECO:0000313" key="1">
    <source>
        <dbReference type="EMBL" id="RYR34657.1"/>
    </source>
</evidence>
<evidence type="ECO:0000313" key="2">
    <source>
        <dbReference type="Proteomes" id="UP000289738"/>
    </source>
</evidence>